<protein>
    <submittedName>
        <fullName evidence="4">Stringent starvation protein A</fullName>
    </submittedName>
</protein>
<evidence type="ECO:0000256" key="1">
    <source>
        <dbReference type="ARBA" id="ARBA00009929"/>
    </source>
</evidence>
<sequence length="211" mass="24171">MGVTANKRSSMAFFSDPRDHYCHRVRIVLAEKGVTVDVINVEPGDHPQELAENNPYNSVPTLLDRDLVLYESSIMMEYLDERFPHPPLLPVYPVARANSRLLMYRVQRDWCRLVDVIVDPKSSSAEVTRARKELRESLIGVAPVFAEMPFFMSEEFSLVDCCIAPILWRLPELGVELPKQAKPLLDYMERIFQREGFIASLSAAERDMKAN</sequence>
<dbReference type="PANTHER" id="PTHR43968:SF6">
    <property type="entry name" value="GLUTATHIONE S-TRANSFERASE OMEGA"/>
    <property type="match status" value="1"/>
</dbReference>
<comment type="similarity">
    <text evidence="1">Belongs to the GST superfamily. HSP26 family.</text>
</comment>
<dbReference type="InterPro" id="IPR034342">
    <property type="entry name" value="SspA_C"/>
</dbReference>
<dbReference type="SUPFAM" id="SSF52833">
    <property type="entry name" value="Thioredoxin-like"/>
    <property type="match status" value="1"/>
</dbReference>
<dbReference type="SFLD" id="SFLDG00358">
    <property type="entry name" value="Main_(cytGST)"/>
    <property type="match status" value="1"/>
</dbReference>
<dbReference type="Pfam" id="PF00043">
    <property type="entry name" value="GST_C"/>
    <property type="match status" value="1"/>
</dbReference>
<feature type="domain" description="GST N-terminal" evidence="2">
    <location>
        <begin position="9"/>
        <end position="87"/>
    </location>
</feature>
<comment type="caution">
    <text evidence="4">The sequence shown here is derived from an EMBL/GenBank/DDBJ whole genome shotgun (WGS) entry which is preliminary data.</text>
</comment>
<dbReference type="InterPro" id="IPR004045">
    <property type="entry name" value="Glutathione_S-Trfase_N"/>
</dbReference>
<dbReference type="InterPro" id="IPR036282">
    <property type="entry name" value="Glutathione-S-Trfase_C_sf"/>
</dbReference>
<dbReference type="PROSITE" id="PS50404">
    <property type="entry name" value="GST_NTER"/>
    <property type="match status" value="1"/>
</dbReference>
<keyword evidence="5" id="KW-1185">Reference proteome</keyword>
<dbReference type="GO" id="GO:0005737">
    <property type="term" value="C:cytoplasm"/>
    <property type="evidence" value="ECO:0007669"/>
    <property type="project" value="TreeGrafter"/>
</dbReference>
<gene>
    <name evidence="4" type="ORF">C1949_05435</name>
</gene>
<dbReference type="OrthoDB" id="9781431at2"/>
<dbReference type="Gene3D" id="3.40.30.10">
    <property type="entry name" value="Glutaredoxin"/>
    <property type="match status" value="1"/>
</dbReference>
<dbReference type="Proteomes" id="UP000243451">
    <property type="component" value="Unassembled WGS sequence"/>
</dbReference>
<dbReference type="Gene3D" id="1.20.1050.10">
    <property type="match status" value="1"/>
</dbReference>
<evidence type="ECO:0000313" key="4">
    <source>
        <dbReference type="EMBL" id="POB05210.1"/>
    </source>
</evidence>
<name>A0A2P4EYB3_9GAMM</name>
<dbReference type="Pfam" id="PF13417">
    <property type="entry name" value="GST_N_3"/>
    <property type="match status" value="1"/>
</dbReference>
<dbReference type="InterPro" id="IPR004046">
    <property type="entry name" value="GST_C"/>
</dbReference>
<dbReference type="SUPFAM" id="SSF47616">
    <property type="entry name" value="GST C-terminal domain-like"/>
    <property type="match status" value="1"/>
</dbReference>
<evidence type="ECO:0000259" key="2">
    <source>
        <dbReference type="PROSITE" id="PS50404"/>
    </source>
</evidence>
<dbReference type="InterPro" id="IPR040079">
    <property type="entry name" value="Glutathione_S-Trfase"/>
</dbReference>
<organism evidence="4 5">
    <name type="scientific">Halopseudomonas oceani</name>
    <dbReference type="NCBI Taxonomy" id="1708783"/>
    <lineage>
        <taxon>Bacteria</taxon>
        <taxon>Pseudomonadati</taxon>
        <taxon>Pseudomonadota</taxon>
        <taxon>Gammaproteobacteria</taxon>
        <taxon>Pseudomonadales</taxon>
        <taxon>Pseudomonadaceae</taxon>
        <taxon>Halopseudomonas</taxon>
    </lineage>
</organism>
<feature type="domain" description="GST C-terminal" evidence="3">
    <location>
        <begin position="92"/>
        <end position="210"/>
    </location>
</feature>
<dbReference type="InterPro" id="IPR034341">
    <property type="entry name" value="SspA_N"/>
</dbReference>
<dbReference type="PROSITE" id="PS50405">
    <property type="entry name" value="GST_CTER"/>
    <property type="match status" value="1"/>
</dbReference>
<evidence type="ECO:0000259" key="3">
    <source>
        <dbReference type="PROSITE" id="PS50405"/>
    </source>
</evidence>
<accession>A0A2P4EYB3</accession>
<proteinExistence type="inferred from homology"/>
<dbReference type="CDD" id="cd03059">
    <property type="entry name" value="GST_N_SspA"/>
    <property type="match status" value="1"/>
</dbReference>
<evidence type="ECO:0000313" key="5">
    <source>
        <dbReference type="Proteomes" id="UP000243451"/>
    </source>
</evidence>
<dbReference type="AlphaFoldDB" id="A0A2P4EYB3"/>
<dbReference type="InterPro" id="IPR036249">
    <property type="entry name" value="Thioredoxin-like_sf"/>
</dbReference>
<dbReference type="CDD" id="cd03186">
    <property type="entry name" value="GST_C_SspA"/>
    <property type="match status" value="1"/>
</dbReference>
<dbReference type="InterPro" id="IPR050983">
    <property type="entry name" value="GST_Omega/HSP26"/>
</dbReference>
<dbReference type="InterPro" id="IPR010987">
    <property type="entry name" value="Glutathione-S-Trfase_C-like"/>
</dbReference>
<dbReference type="RefSeq" id="WP_104737446.1">
    <property type="nucleotide sequence ID" value="NZ_BMHR01000001.1"/>
</dbReference>
<dbReference type="PANTHER" id="PTHR43968">
    <property type="match status" value="1"/>
</dbReference>
<dbReference type="PROSITE" id="PS51354">
    <property type="entry name" value="GLUTAREDOXIN_2"/>
    <property type="match status" value="1"/>
</dbReference>
<reference evidence="4 5" key="1">
    <citation type="submission" date="2018-01" db="EMBL/GenBank/DDBJ databases">
        <title>Draft genome of the type strain Pseudomonas oceani DSM 100277 isolated from the deep water in Okinawa trough, northwestern Pacific Ocean.</title>
        <authorList>
            <person name="Gomila M."/>
            <person name="Mulet M."/>
            <person name="Garcia-Valdes E."/>
            <person name="Lalucat J."/>
        </authorList>
    </citation>
    <scope>NUCLEOTIDE SEQUENCE [LARGE SCALE GENOMIC DNA]</scope>
    <source>
        <strain evidence="4 5">DSM 100277</strain>
    </source>
</reference>
<dbReference type="SFLD" id="SFLDS00019">
    <property type="entry name" value="Glutathione_Transferase_(cytos"/>
    <property type="match status" value="1"/>
</dbReference>
<dbReference type="EMBL" id="PPSK01000003">
    <property type="protein sequence ID" value="POB05210.1"/>
    <property type="molecule type" value="Genomic_DNA"/>
</dbReference>